<evidence type="ECO:0000313" key="5">
    <source>
        <dbReference type="Proteomes" id="UP000095488"/>
    </source>
</evidence>
<dbReference type="InterPro" id="IPR050836">
    <property type="entry name" value="SDS22/Internalin_LRR"/>
</dbReference>
<reference evidence="4 5" key="1">
    <citation type="submission" date="2015-09" db="EMBL/GenBank/DDBJ databases">
        <authorList>
            <consortium name="Pathogen Informatics"/>
            <person name="Wu L."/>
            <person name="Ma J."/>
        </authorList>
    </citation>
    <scope>NUCLEOTIDE SEQUENCE [LARGE SCALE GENOMIC DNA]</scope>
    <source>
        <strain evidence="4 5">2789STDY5834858</strain>
    </source>
</reference>
<dbReference type="PANTHER" id="PTHR46652">
    <property type="entry name" value="LEUCINE-RICH REPEAT AND IQ DOMAIN-CONTAINING PROTEIN 1-RELATED"/>
    <property type="match status" value="1"/>
</dbReference>
<dbReference type="EMBL" id="CYZR01000004">
    <property type="protein sequence ID" value="CUN88878.1"/>
    <property type="molecule type" value="Genomic_DNA"/>
</dbReference>
<evidence type="ECO:0000313" key="4">
    <source>
        <dbReference type="EMBL" id="CUN88878.1"/>
    </source>
</evidence>
<keyword evidence="2" id="KW-0677">Repeat</keyword>
<dbReference type="Pfam" id="PF07550">
    <property type="entry name" value="Shr-like_HID"/>
    <property type="match status" value="1"/>
</dbReference>
<feature type="domain" description="Heme-binding protein Shr-like Hb-interacting" evidence="3">
    <location>
        <begin position="46"/>
        <end position="118"/>
    </location>
</feature>
<dbReference type="Proteomes" id="UP000095488">
    <property type="component" value="Unassembled WGS sequence"/>
</dbReference>
<dbReference type="InterPro" id="IPR001611">
    <property type="entry name" value="Leu-rich_rpt"/>
</dbReference>
<protein>
    <submittedName>
        <fullName evidence="4">Leucine Rich repeats (2 copies)</fullName>
    </submittedName>
</protein>
<name>A0ABP2AQC7_SARVE</name>
<dbReference type="PROSITE" id="PS51450">
    <property type="entry name" value="LRR"/>
    <property type="match status" value="5"/>
</dbReference>
<dbReference type="SUPFAM" id="SSF52058">
    <property type="entry name" value="L domain-like"/>
    <property type="match status" value="1"/>
</dbReference>
<dbReference type="InterPro" id="IPR011432">
    <property type="entry name" value="Shr-like_HID"/>
</dbReference>
<dbReference type="Gene3D" id="3.80.10.10">
    <property type="entry name" value="Ribonuclease Inhibitor"/>
    <property type="match status" value="2"/>
</dbReference>
<dbReference type="PANTHER" id="PTHR46652:SF3">
    <property type="entry name" value="LEUCINE-RICH REPEAT-CONTAINING PROTEIN 9"/>
    <property type="match status" value="1"/>
</dbReference>
<keyword evidence="1" id="KW-0433">Leucine-rich repeat</keyword>
<gene>
    <name evidence="4" type="ORF">ERS852473_01336</name>
</gene>
<sequence>MNRQKIYGLIISSALLIGAIGLPTTVTYAQTLPNHNINSTITTNSNSIKTENLTINFGNMFNWNAYLTNVNINVIVNGKTYTENYDYSGSLTINNVLVNKTGNNTIKIEIPYYNTITLNTNSNNITVNPVETPMTFDGNKALANAVANAIQASPNELTYYNLASYCYGVENNYGVAPLDINLSGQHLTTLNGIQQLKGFDINSLNLSNNNLTDISALDGLTINNLDLSHNDITNLDSINKISNINTLNVNYNYISSLTPLEGIKSLTSVTAQNNLLSQNPLSFGIKGLTSNGLNNNFIEGLSNQLQLKLKNSNYTGTVGSVINLTKNDVEIVNGSLGTNETSYYSKYITLSNKNQNTLTQENNGFKINEVGTNYVLASVDGITNHLGEATATINGIQTTKTENLTINFGNIFNWNAYLTNVNINVIVNGKTYTENYDYSGSLTINNVLVNKTGNNTIKIEIPYYNTITLNTNSNNITVNPVETPMTFDGNKALANAVANAIQASPNELTYYNLASYCYGVENNYGVAPLDINLSGQHLTTLNGIQQLKGFDINSLNLSYNNLTDISALDGLTINNLDLSHNNITNIDSLANVSNLQSLNISANNVTSTKILSNINGLKITK</sequence>
<evidence type="ECO:0000256" key="1">
    <source>
        <dbReference type="ARBA" id="ARBA00022614"/>
    </source>
</evidence>
<keyword evidence="5" id="KW-1185">Reference proteome</keyword>
<proteinExistence type="predicted"/>
<dbReference type="InterPro" id="IPR032675">
    <property type="entry name" value="LRR_dom_sf"/>
</dbReference>
<accession>A0ABP2AQC7</accession>
<evidence type="ECO:0000259" key="3">
    <source>
        <dbReference type="Pfam" id="PF07550"/>
    </source>
</evidence>
<organism evidence="4 5">
    <name type="scientific">Sarcina ventriculi</name>
    <name type="common">Clostridium ventriculi</name>
    <dbReference type="NCBI Taxonomy" id="1267"/>
    <lineage>
        <taxon>Bacteria</taxon>
        <taxon>Bacillati</taxon>
        <taxon>Bacillota</taxon>
        <taxon>Clostridia</taxon>
        <taxon>Eubacteriales</taxon>
        <taxon>Clostridiaceae</taxon>
        <taxon>Sarcina</taxon>
    </lineage>
</organism>
<evidence type="ECO:0000256" key="2">
    <source>
        <dbReference type="ARBA" id="ARBA00022737"/>
    </source>
</evidence>
<dbReference type="RefSeq" id="WP_055258859.1">
    <property type="nucleotide sequence ID" value="NZ_CABIXL010000004.1"/>
</dbReference>
<comment type="caution">
    <text evidence="4">The sequence shown here is derived from an EMBL/GenBank/DDBJ whole genome shotgun (WGS) entry which is preliminary data.</text>
</comment>